<feature type="transmembrane region" description="Helical" evidence="6">
    <location>
        <begin position="182"/>
        <end position="201"/>
    </location>
</feature>
<feature type="transmembrane region" description="Helical" evidence="6">
    <location>
        <begin position="120"/>
        <end position="140"/>
    </location>
</feature>
<evidence type="ECO:0000313" key="7">
    <source>
        <dbReference type="EMBL" id="MDF8333481.1"/>
    </source>
</evidence>
<dbReference type="InterPro" id="IPR050189">
    <property type="entry name" value="MFS_Efflux_Transporters"/>
</dbReference>
<comment type="caution">
    <text evidence="7">The sequence shown here is derived from an EMBL/GenBank/DDBJ whole genome shotgun (WGS) entry which is preliminary data.</text>
</comment>
<gene>
    <name evidence="7" type="ORF">POM99_09735</name>
</gene>
<dbReference type="InterPro" id="IPR036259">
    <property type="entry name" value="MFS_trans_sf"/>
</dbReference>
<dbReference type="InterPro" id="IPR011701">
    <property type="entry name" value="MFS"/>
</dbReference>
<protein>
    <submittedName>
        <fullName evidence="7">MFS transporter</fullName>
    </submittedName>
</protein>
<dbReference type="PANTHER" id="PTHR43124:SF10">
    <property type="entry name" value="PURINE EFFLUX PUMP PBUE"/>
    <property type="match status" value="1"/>
</dbReference>
<keyword evidence="4 6" id="KW-1133">Transmembrane helix</keyword>
<evidence type="ECO:0000256" key="6">
    <source>
        <dbReference type="SAM" id="Phobius"/>
    </source>
</evidence>
<reference evidence="7 8" key="1">
    <citation type="submission" date="2023-03" db="EMBL/GenBank/DDBJ databases">
        <title>Novosphingobium cyanobacteriorum sp. nov., isolated from a eutrophic reservoir during the Microcystis bloom period.</title>
        <authorList>
            <person name="Kang M."/>
            <person name="Le V."/>
            <person name="Ko S.-R."/>
            <person name="Lee S.-A."/>
            <person name="Ahn C.-Y."/>
        </authorList>
    </citation>
    <scope>NUCLEOTIDE SEQUENCE [LARGE SCALE GENOMIC DNA]</scope>
    <source>
        <strain evidence="7 8">HBC54</strain>
    </source>
</reference>
<feature type="transmembrane region" description="Helical" evidence="6">
    <location>
        <begin position="152"/>
        <end position="170"/>
    </location>
</feature>
<dbReference type="Proteomes" id="UP001222770">
    <property type="component" value="Unassembled WGS sequence"/>
</dbReference>
<organism evidence="7 8">
    <name type="scientific">Novosphingobium cyanobacteriorum</name>
    <dbReference type="NCBI Taxonomy" id="3024215"/>
    <lineage>
        <taxon>Bacteria</taxon>
        <taxon>Pseudomonadati</taxon>
        <taxon>Pseudomonadota</taxon>
        <taxon>Alphaproteobacteria</taxon>
        <taxon>Sphingomonadales</taxon>
        <taxon>Sphingomonadaceae</taxon>
        <taxon>Novosphingobium</taxon>
    </lineage>
</organism>
<keyword evidence="2" id="KW-1003">Cell membrane</keyword>
<dbReference type="Gene3D" id="1.20.1250.20">
    <property type="entry name" value="MFS general substrate transporter like domains"/>
    <property type="match status" value="2"/>
</dbReference>
<feature type="transmembrane region" description="Helical" evidence="6">
    <location>
        <begin position="30"/>
        <end position="51"/>
    </location>
</feature>
<evidence type="ECO:0000256" key="2">
    <source>
        <dbReference type="ARBA" id="ARBA00022475"/>
    </source>
</evidence>
<evidence type="ECO:0000256" key="3">
    <source>
        <dbReference type="ARBA" id="ARBA00022692"/>
    </source>
</evidence>
<proteinExistence type="predicted"/>
<feature type="transmembrane region" description="Helical" evidence="6">
    <location>
        <begin position="95"/>
        <end position="114"/>
    </location>
</feature>
<evidence type="ECO:0000256" key="4">
    <source>
        <dbReference type="ARBA" id="ARBA00022989"/>
    </source>
</evidence>
<feature type="transmembrane region" description="Helical" evidence="6">
    <location>
        <begin position="316"/>
        <end position="334"/>
    </location>
</feature>
<keyword evidence="3 6" id="KW-0812">Transmembrane</keyword>
<dbReference type="SUPFAM" id="SSF103473">
    <property type="entry name" value="MFS general substrate transporter"/>
    <property type="match status" value="1"/>
</dbReference>
<feature type="transmembrane region" description="Helical" evidence="6">
    <location>
        <begin position="290"/>
        <end position="310"/>
    </location>
</feature>
<feature type="transmembrane region" description="Helical" evidence="6">
    <location>
        <begin position="256"/>
        <end position="278"/>
    </location>
</feature>
<dbReference type="RefSeq" id="WP_277277237.1">
    <property type="nucleotide sequence ID" value="NZ_JAROCY010000008.1"/>
</dbReference>
<feature type="transmembrane region" description="Helical" evidence="6">
    <location>
        <begin position="63"/>
        <end position="83"/>
    </location>
</feature>
<evidence type="ECO:0000313" key="8">
    <source>
        <dbReference type="Proteomes" id="UP001222770"/>
    </source>
</evidence>
<evidence type="ECO:0000256" key="1">
    <source>
        <dbReference type="ARBA" id="ARBA00004651"/>
    </source>
</evidence>
<keyword evidence="5 6" id="KW-0472">Membrane</keyword>
<accession>A0ABT6CI65</accession>
<name>A0ABT6CI65_9SPHN</name>
<sequence length="396" mass="40884">MIAEDPLATPQPASPQRHQRCRLTGQTLRLLAIFVFGGLCNTSLLCGPAIAIELAAKLGYSPAQVGTYFSIEFAGYFFAGLAGSRILPRSNWRTVALVSAIVFAAGSICTPLAIHHFAWLVPVRLVTVTAAALLSTVCLANANDSDDSSRAIALLITGQLVGGVIGLAALPRLFEAFGLGSYFMVLGVLMFSAMPMLKSLSAGSQRQDHARPMRASPRGGLLLLRFPAIFCFYVGMAGIWTFAADFGAQAHLSPQAIGNVLSGATVCGILGSALAGILSGRASIGIKLAVGYGILITSTAVIGLGGTLAAFLAGAFAFKFAWTFVVPYIFAAIGKFDTNGELMAEGMMVTGLGLAAGPFIAGQIVEHSGNANLVVTGGMALLGLAWGSATLLGRLP</sequence>
<evidence type="ECO:0000256" key="5">
    <source>
        <dbReference type="ARBA" id="ARBA00023136"/>
    </source>
</evidence>
<feature type="transmembrane region" description="Helical" evidence="6">
    <location>
        <begin position="222"/>
        <end position="244"/>
    </location>
</feature>
<dbReference type="Pfam" id="PF07690">
    <property type="entry name" value="MFS_1"/>
    <property type="match status" value="1"/>
</dbReference>
<keyword evidence="8" id="KW-1185">Reference proteome</keyword>
<comment type="subcellular location">
    <subcellularLocation>
        <location evidence="1">Cell membrane</location>
        <topology evidence="1">Multi-pass membrane protein</topology>
    </subcellularLocation>
</comment>
<feature type="transmembrane region" description="Helical" evidence="6">
    <location>
        <begin position="371"/>
        <end position="392"/>
    </location>
</feature>
<feature type="transmembrane region" description="Helical" evidence="6">
    <location>
        <begin position="346"/>
        <end position="365"/>
    </location>
</feature>
<dbReference type="EMBL" id="JAROCY010000008">
    <property type="protein sequence ID" value="MDF8333481.1"/>
    <property type="molecule type" value="Genomic_DNA"/>
</dbReference>
<dbReference type="PANTHER" id="PTHR43124">
    <property type="entry name" value="PURINE EFFLUX PUMP PBUE"/>
    <property type="match status" value="1"/>
</dbReference>